<sequence>MSLSSTWAEVSRLSSLVDPEHTPLRSKEISVDIIREALAARNVRSSDCKPSLINGEPHERVTTAILACKLGSLLTQCEALTEGAAFCRLGLGVLHSEIAMCAGDECREGAADVLRCHVNATEPALEAASCAGASHAELERNEEALQTLERAAQAAEAAEADQPAENTSREAAEAYACAAAASRQGGSRDAADSFTRRERRRWRDAARSSRALAEHLVVDGGGAPASSSASQSEAPTTIPSPMVSSSILVKDSQRIQSCAETRSAASAAVAAARAHHRCAEATERCADASSRQRQVYAHERCALELFKAACYGEDGVDGDVDDSLTEEQKERATTLFREEMNLAKEMAELLPMKVAQLKKRLD</sequence>
<feature type="region of interest" description="Disordered" evidence="1">
    <location>
        <begin position="149"/>
        <end position="175"/>
    </location>
</feature>
<feature type="compositionally biased region" description="Basic and acidic residues" evidence="1">
    <location>
        <begin position="189"/>
        <end position="217"/>
    </location>
</feature>
<organism evidence="2 3">
    <name type="scientific">Pycnococcus provasolii</name>
    <dbReference type="NCBI Taxonomy" id="41880"/>
    <lineage>
        <taxon>Eukaryota</taxon>
        <taxon>Viridiplantae</taxon>
        <taxon>Chlorophyta</taxon>
        <taxon>Pseudoscourfieldiophyceae</taxon>
        <taxon>Pseudoscourfieldiales</taxon>
        <taxon>Pycnococcaceae</taxon>
        <taxon>Pycnococcus</taxon>
    </lineage>
</organism>
<keyword evidence="3" id="KW-1185">Reference proteome</keyword>
<feature type="compositionally biased region" description="Low complexity" evidence="1">
    <location>
        <begin position="149"/>
        <end position="165"/>
    </location>
</feature>
<comment type="caution">
    <text evidence="2">The sequence shown here is derived from an EMBL/GenBank/DDBJ whole genome shotgun (WGS) entry which is preliminary data.</text>
</comment>
<evidence type="ECO:0000313" key="2">
    <source>
        <dbReference type="EMBL" id="GHP09476.1"/>
    </source>
</evidence>
<evidence type="ECO:0000313" key="3">
    <source>
        <dbReference type="Proteomes" id="UP000660262"/>
    </source>
</evidence>
<feature type="region of interest" description="Disordered" evidence="1">
    <location>
        <begin position="187"/>
        <end position="242"/>
    </location>
</feature>
<protein>
    <submittedName>
        <fullName evidence="2">Uncharacterized protein</fullName>
    </submittedName>
</protein>
<evidence type="ECO:0000256" key="1">
    <source>
        <dbReference type="SAM" id="MobiDB-lite"/>
    </source>
</evidence>
<proteinExistence type="predicted"/>
<feature type="compositionally biased region" description="Polar residues" evidence="1">
    <location>
        <begin position="233"/>
        <end position="242"/>
    </location>
</feature>
<accession>A0A830HPQ8</accession>
<dbReference type="EMBL" id="BNJQ01000025">
    <property type="protein sequence ID" value="GHP09476.1"/>
    <property type="molecule type" value="Genomic_DNA"/>
</dbReference>
<dbReference type="Proteomes" id="UP000660262">
    <property type="component" value="Unassembled WGS sequence"/>
</dbReference>
<name>A0A830HPQ8_9CHLO</name>
<dbReference type="AlphaFoldDB" id="A0A830HPQ8"/>
<reference evidence="2" key="1">
    <citation type="submission" date="2020-10" db="EMBL/GenBank/DDBJ databases">
        <title>Unveiling of a novel bifunctional photoreceptor, Dualchrome1, isolated from a cosmopolitan green alga.</title>
        <authorList>
            <person name="Suzuki S."/>
            <person name="Kawachi M."/>
        </authorList>
    </citation>
    <scope>NUCLEOTIDE SEQUENCE</scope>
    <source>
        <strain evidence="2">NIES 2893</strain>
    </source>
</reference>
<gene>
    <name evidence="2" type="ORF">PPROV_000821100</name>
</gene>